<dbReference type="Pfam" id="PF13560">
    <property type="entry name" value="HTH_31"/>
    <property type="match status" value="1"/>
</dbReference>
<name>A0ABC8BQ91_9ACTN</name>
<gene>
    <name evidence="3" type="ORF">B7C62_08430</name>
</gene>
<dbReference type="SMART" id="SM00530">
    <property type="entry name" value="HTH_XRE"/>
    <property type="match status" value="1"/>
</dbReference>
<proteinExistence type="predicted"/>
<evidence type="ECO:0000313" key="4">
    <source>
        <dbReference type="Proteomes" id="UP000192251"/>
    </source>
</evidence>
<dbReference type="RefSeq" id="WP_084745643.1">
    <property type="nucleotide sequence ID" value="NZ_CP020563.1"/>
</dbReference>
<dbReference type="InterPro" id="IPR036366">
    <property type="entry name" value="PGBDSf"/>
</dbReference>
<dbReference type="InterPro" id="IPR002477">
    <property type="entry name" value="Peptidoglycan-bd-like"/>
</dbReference>
<dbReference type="Proteomes" id="UP000192251">
    <property type="component" value="Chromosome"/>
</dbReference>
<dbReference type="AlphaFoldDB" id="A0ABC8BQ91"/>
<dbReference type="InterPro" id="IPR001387">
    <property type="entry name" value="Cro/C1-type_HTH"/>
</dbReference>
<feature type="region of interest" description="Disordered" evidence="1">
    <location>
        <begin position="91"/>
        <end position="141"/>
    </location>
</feature>
<dbReference type="InterPro" id="IPR010982">
    <property type="entry name" value="Lambda_DNA-bd_dom_sf"/>
</dbReference>
<keyword evidence="4" id="KW-1185">Reference proteome</keyword>
<dbReference type="Gene3D" id="1.10.260.40">
    <property type="entry name" value="lambda repressor-like DNA-binding domains"/>
    <property type="match status" value="1"/>
</dbReference>
<dbReference type="SUPFAM" id="SSF47413">
    <property type="entry name" value="lambda repressor-like DNA-binding domains"/>
    <property type="match status" value="1"/>
</dbReference>
<feature type="compositionally biased region" description="Basic and acidic residues" evidence="1">
    <location>
        <begin position="91"/>
        <end position="112"/>
    </location>
</feature>
<dbReference type="SUPFAM" id="SSF47090">
    <property type="entry name" value="PGBD-like"/>
    <property type="match status" value="1"/>
</dbReference>
<sequence length="320" mass="33156">MPRGRELPESLSDQAAELVGELRTVKSRSGLTLVALARKTAYSKSSWERYLNGRTLPSADAVRALCTVAGCDPVPLLALRDVAAAADAAARKERGERGERAGVAVERAEGERSGSPAAEDAQGLVPAPRTAGAVPRTAGAVPRTADAVPVSGAVDGVPVPVSGAADAVPAHRTAPGPWWRRRWSVAAVLGAGAAVVGGVLVAEPWQGGSEAAAPRSPFTSAHEGPYVWGRETSYPCRIQQHGGRTYAGHSGTHETVLAHNTTSWDVVEAQCLLRAAGLDPGAVDGVYGPNTEQAVKRLQARAGIEDDGLVGPDTWKVLRG</sequence>
<protein>
    <recommendedName>
        <fullName evidence="2">HTH cro/C1-type domain-containing protein</fullName>
    </recommendedName>
</protein>
<dbReference type="Pfam" id="PF01471">
    <property type="entry name" value="PG_binding_1"/>
    <property type="match status" value="1"/>
</dbReference>
<dbReference type="EMBL" id="CP020563">
    <property type="protein sequence ID" value="ARF72297.1"/>
    <property type="molecule type" value="Genomic_DNA"/>
</dbReference>
<dbReference type="KEGG" id="kab:B7C62_08430"/>
<dbReference type="InterPro" id="IPR036365">
    <property type="entry name" value="PGBD-like_sf"/>
</dbReference>
<reference evidence="3 4" key="1">
    <citation type="submission" date="2017-04" db="EMBL/GenBank/DDBJ databases">
        <title>The complete genome sequence of Streptomyces albolongus YIM 101047, the producer of novel bafilomycins and novel odoriferous sesquiterpenoids.</title>
        <authorList>
            <person name="Yin M."/>
            <person name="Jiang Y."/>
        </authorList>
    </citation>
    <scope>NUCLEOTIDE SEQUENCE [LARGE SCALE GENOMIC DNA]</scope>
    <source>
        <strain evidence="3 4">YIM 101047</strain>
    </source>
</reference>
<dbReference type="Gene3D" id="1.10.101.10">
    <property type="entry name" value="PGBD-like superfamily/PGBD"/>
    <property type="match status" value="1"/>
</dbReference>
<feature type="domain" description="HTH cro/C1-type" evidence="2">
    <location>
        <begin position="22"/>
        <end position="76"/>
    </location>
</feature>
<evidence type="ECO:0000256" key="1">
    <source>
        <dbReference type="SAM" id="MobiDB-lite"/>
    </source>
</evidence>
<dbReference type="CDD" id="cd00093">
    <property type="entry name" value="HTH_XRE"/>
    <property type="match status" value="1"/>
</dbReference>
<dbReference type="PROSITE" id="PS50943">
    <property type="entry name" value="HTH_CROC1"/>
    <property type="match status" value="1"/>
</dbReference>
<evidence type="ECO:0000313" key="3">
    <source>
        <dbReference type="EMBL" id="ARF72297.1"/>
    </source>
</evidence>
<accession>A0ABC8BQ91</accession>
<evidence type="ECO:0000259" key="2">
    <source>
        <dbReference type="PROSITE" id="PS50943"/>
    </source>
</evidence>
<organism evidence="3 4">
    <name type="scientific">Kitasatospora albolonga</name>
    <dbReference type="NCBI Taxonomy" id="68173"/>
    <lineage>
        <taxon>Bacteria</taxon>
        <taxon>Bacillati</taxon>
        <taxon>Actinomycetota</taxon>
        <taxon>Actinomycetes</taxon>
        <taxon>Kitasatosporales</taxon>
        <taxon>Streptomycetaceae</taxon>
        <taxon>Kitasatospora</taxon>
    </lineage>
</organism>